<evidence type="ECO:0000256" key="5">
    <source>
        <dbReference type="ARBA" id="ARBA00022989"/>
    </source>
</evidence>
<feature type="region of interest" description="Disordered" evidence="7">
    <location>
        <begin position="1"/>
        <end position="22"/>
    </location>
</feature>
<dbReference type="EMBL" id="SWKU01000007">
    <property type="protein sequence ID" value="KAF3004751.1"/>
    <property type="molecule type" value="Genomic_DNA"/>
</dbReference>
<feature type="transmembrane region" description="Helical" evidence="8">
    <location>
        <begin position="391"/>
        <end position="409"/>
    </location>
</feature>
<dbReference type="PANTHER" id="PTHR43341">
    <property type="entry name" value="AMINO ACID PERMEASE"/>
    <property type="match status" value="1"/>
</dbReference>
<feature type="transmembrane region" description="Helical" evidence="8">
    <location>
        <begin position="141"/>
        <end position="159"/>
    </location>
</feature>
<evidence type="ECO:0000256" key="6">
    <source>
        <dbReference type="ARBA" id="ARBA00023136"/>
    </source>
</evidence>
<feature type="transmembrane region" description="Helical" evidence="8">
    <location>
        <begin position="415"/>
        <end position="439"/>
    </location>
</feature>
<keyword evidence="6 8" id="KW-0472">Membrane</keyword>
<feature type="transmembrane region" description="Helical" evidence="8">
    <location>
        <begin position="62"/>
        <end position="81"/>
    </location>
</feature>
<proteinExistence type="predicted"/>
<feature type="transmembrane region" description="Helical" evidence="8">
    <location>
        <begin position="87"/>
        <end position="104"/>
    </location>
</feature>
<comment type="subcellular location">
    <subcellularLocation>
        <location evidence="1">Membrane</location>
        <topology evidence="1">Multi-pass membrane protein</topology>
    </subcellularLocation>
</comment>
<evidence type="ECO:0000259" key="9">
    <source>
        <dbReference type="Pfam" id="PF00324"/>
    </source>
</evidence>
<dbReference type="FunFam" id="1.20.1740.10:FF:000017">
    <property type="entry name" value="Amino acid permease"/>
    <property type="match status" value="1"/>
</dbReference>
<keyword evidence="11" id="KW-1185">Reference proteome</keyword>
<keyword evidence="3 8" id="KW-0812">Transmembrane</keyword>
<dbReference type="PANTHER" id="PTHR43341:SF1">
    <property type="entry name" value="GENERAL AMINO-ACID PERMEASE GAP1"/>
    <property type="match status" value="1"/>
</dbReference>
<feature type="transmembrane region" description="Helical" evidence="8">
    <location>
        <begin position="201"/>
        <end position="220"/>
    </location>
</feature>
<dbReference type="OrthoDB" id="3900342at2759"/>
<dbReference type="Gene3D" id="1.20.1740.10">
    <property type="entry name" value="Amino acid/polyamine transporter I"/>
    <property type="match status" value="1"/>
</dbReference>
<dbReference type="GO" id="GO:0016020">
    <property type="term" value="C:membrane"/>
    <property type="evidence" value="ECO:0007669"/>
    <property type="project" value="UniProtKB-SubCell"/>
</dbReference>
<dbReference type="PROSITE" id="PS00218">
    <property type="entry name" value="AMINO_ACID_PERMEASE_1"/>
    <property type="match status" value="1"/>
</dbReference>
<evidence type="ECO:0000256" key="2">
    <source>
        <dbReference type="ARBA" id="ARBA00022448"/>
    </source>
</evidence>
<dbReference type="GO" id="GO:0015171">
    <property type="term" value="F:amino acid transmembrane transporter activity"/>
    <property type="evidence" value="ECO:0007669"/>
    <property type="project" value="TreeGrafter"/>
</dbReference>
<dbReference type="AlphaFoldDB" id="A0A9P4THM1"/>
<feature type="transmembrane region" description="Helical" evidence="8">
    <location>
        <begin position="290"/>
        <end position="309"/>
    </location>
</feature>
<evidence type="ECO:0000313" key="11">
    <source>
        <dbReference type="Proteomes" id="UP000801428"/>
    </source>
</evidence>
<accession>A0A9P4THM1</accession>
<feature type="transmembrane region" description="Helical" evidence="8">
    <location>
        <begin position="171"/>
        <end position="189"/>
    </location>
</feature>
<evidence type="ECO:0000256" key="3">
    <source>
        <dbReference type="ARBA" id="ARBA00022692"/>
    </source>
</evidence>
<dbReference type="Pfam" id="PF00324">
    <property type="entry name" value="AA_permease"/>
    <property type="match status" value="1"/>
</dbReference>
<feature type="transmembrane region" description="Helical" evidence="8">
    <location>
        <begin position="497"/>
        <end position="515"/>
    </location>
</feature>
<dbReference type="Proteomes" id="UP000801428">
    <property type="component" value="Unassembled WGS sequence"/>
</dbReference>
<evidence type="ECO:0000256" key="7">
    <source>
        <dbReference type="SAM" id="MobiDB-lite"/>
    </source>
</evidence>
<evidence type="ECO:0000313" key="10">
    <source>
        <dbReference type="EMBL" id="KAF3004751.1"/>
    </source>
</evidence>
<comment type="caution">
    <text evidence="10">The sequence shown here is derived from an EMBL/GenBank/DDBJ whole genome shotgun (WGS) entry which is preliminary data.</text>
</comment>
<name>A0A9P4THM1_CURKU</name>
<dbReference type="PIRSF" id="PIRSF006060">
    <property type="entry name" value="AA_transporter"/>
    <property type="match status" value="1"/>
</dbReference>
<sequence>MSLAHETAAMEKQPHDAAPPVHHSLAEHAKGRQFSLTDEDVAIVHSDQNELRKDLKGRHMQMIAIGGAIGSGLFIGSAGSFVTGGPASVIIGFTIIGIMMYLMMQALAELAVMYPINGAFTMYICRFIDPSWGFACGWQYAISWLTVLPFEISAACNIIHFWPGSEGINNAAWITPLLAALVAIQFFGVKGYGEVEFVLSIIKVLACLGFMILGIIINVGGVPSDNRGYIGNEYYNIPGVVSAGFRNGFHGFCGVFVNAAFAYTGTELTGLAAAETANPRKEIPKASKQVIYRIILFYVVNLALVGLVVPANAPDLTSDAAASSIKSPFVIAIKMAGIKVLPSIFNAVILIAVMSVANACTFGSTRTMQALAANGMGPKFTAYVDKKGRPVIVIIIQLLFGLLAYINLAPSGGNIFNWLLSLSGITVLFVFGSIAVAHIRFRRAWLANGHTLDEIPYRASFGVAGSWVCFAINAIALIAQFYVALYPVGGPYLQAEGFFQTYMAGPFLVVLYLIWKVYSWFAHPSHRPLWIATKDIDIYTGMRQGQRELISGQGVTEDQRRASIQEIQDEKKKRGVKDYVMAAYHTVF</sequence>
<dbReference type="InterPro" id="IPR004841">
    <property type="entry name" value="AA-permease/SLC12A_dom"/>
</dbReference>
<dbReference type="InterPro" id="IPR050524">
    <property type="entry name" value="APC_YAT"/>
</dbReference>
<dbReference type="InterPro" id="IPR004840">
    <property type="entry name" value="Amino_acid_permease_CS"/>
</dbReference>
<feature type="transmembrane region" description="Helical" evidence="8">
    <location>
        <begin position="344"/>
        <end position="362"/>
    </location>
</feature>
<keyword evidence="5 8" id="KW-1133">Transmembrane helix</keyword>
<organism evidence="10 11">
    <name type="scientific">Curvularia kusanoi</name>
    <name type="common">Cochliobolus kusanoi</name>
    <dbReference type="NCBI Taxonomy" id="90978"/>
    <lineage>
        <taxon>Eukaryota</taxon>
        <taxon>Fungi</taxon>
        <taxon>Dikarya</taxon>
        <taxon>Ascomycota</taxon>
        <taxon>Pezizomycotina</taxon>
        <taxon>Dothideomycetes</taxon>
        <taxon>Pleosporomycetidae</taxon>
        <taxon>Pleosporales</taxon>
        <taxon>Pleosporineae</taxon>
        <taxon>Pleosporaceae</taxon>
        <taxon>Curvularia</taxon>
    </lineage>
</organism>
<gene>
    <name evidence="10" type="ORF">E8E13_000368</name>
</gene>
<reference evidence="10" key="1">
    <citation type="submission" date="2019-04" db="EMBL/GenBank/DDBJ databases">
        <title>Sequencing of skin fungus with MAO and IRED activity.</title>
        <authorList>
            <person name="Marsaioli A.J."/>
            <person name="Bonatto J.M.C."/>
            <person name="Reis Junior O."/>
        </authorList>
    </citation>
    <scope>NUCLEOTIDE SEQUENCE</scope>
    <source>
        <strain evidence="10">30M1</strain>
    </source>
</reference>
<keyword evidence="4" id="KW-0029">Amino-acid transport</keyword>
<evidence type="ECO:0000256" key="1">
    <source>
        <dbReference type="ARBA" id="ARBA00004141"/>
    </source>
</evidence>
<evidence type="ECO:0000256" key="8">
    <source>
        <dbReference type="SAM" id="Phobius"/>
    </source>
</evidence>
<protein>
    <recommendedName>
        <fullName evidence="9">Amino acid permease/ SLC12A domain-containing protein</fullName>
    </recommendedName>
</protein>
<keyword evidence="2" id="KW-0813">Transport</keyword>
<feature type="domain" description="Amino acid permease/ SLC12A" evidence="9">
    <location>
        <begin position="59"/>
        <end position="518"/>
    </location>
</feature>
<evidence type="ECO:0000256" key="4">
    <source>
        <dbReference type="ARBA" id="ARBA00022970"/>
    </source>
</evidence>
<feature type="transmembrane region" description="Helical" evidence="8">
    <location>
        <begin position="460"/>
        <end position="485"/>
    </location>
</feature>